<dbReference type="EMBL" id="OV170222">
    <property type="protein sequence ID" value="CAH0720994.1"/>
    <property type="molecule type" value="Genomic_DNA"/>
</dbReference>
<evidence type="ECO:0000313" key="2">
    <source>
        <dbReference type="EMBL" id="CAH0720994.1"/>
    </source>
</evidence>
<feature type="chain" id="PRO_5035437297" evidence="1">
    <location>
        <begin position="23"/>
        <end position="156"/>
    </location>
</feature>
<sequence length="156" mass="17899">MSSSTRLVTVSVLLACVAVTAAIKCWQCGQYSDGVGSITPCNNRSAARLNQCPPDAKYCIVSSITCTFPFNFSSTLRLFEAIERERERERESYWQGHKREEKETVRERAKERERERYYVGEICEKVALIVCQKMHISRKSHVQTDALDRSKNKSLL</sequence>
<organism evidence="2 3">
    <name type="scientific">Brenthis ino</name>
    <name type="common">lesser marbled fritillary</name>
    <dbReference type="NCBI Taxonomy" id="405034"/>
    <lineage>
        <taxon>Eukaryota</taxon>
        <taxon>Metazoa</taxon>
        <taxon>Ecdysozoa</taxon>
        <taxon>Arthropoda</taxon>
        <taxon>Hexapoda</taxon>
        <taxon>Insecta</taxon>
        <taxon>Pterygota</taxon>
        <taxon>Neoptera</taxon>
        <taxon>Endopterygota</taxon>
        <taxon>Lepidoptera</taxon>
        <taxon>Glossata</taxon>
        <taxon>Ditrysia</taxon>
        <taxon>Papilionoidea</taxon>
        <taxon>Nymphalidae</taxon>
        <taxon>Heliconiinae</taxon>
        <taxon>Argynnini</taxon>
        <taxon>Brenthis</taxon>
    </lineage>
</organism>
<dbReference type="Proteomes" id="UP000838878">
    <property type="component" value="Chromosome 2"/>
</dbReference>
<feature type="non-terminal residue" evidence="2">
    <location>
        <position position="156"/>
    </location>
</feature>
<name>A0A8J9UL44_9NEOP</name>
<dbReference type="AlphaFoldDB" id="A0A8J9UL44"/>
<proteinExistence type="predicted"/>
<reference evidence="2" key="1">
    <citation type="submission" date="2021-12" db="EMBL/GenBank/DDBJ databases">
        <authorList>
            <person name="Martin H S."/>
        </authorList>
    </citation>
    <scope>NUCLEOTIDE SEQUENCE</scope>
</reference>
<accession>A0A8J9UL44</accession>
<dbReference type="OrthoDB" id="8188927at2759"/>
<evidence type="ECO:0000313" key="3">
    <source>
        <dbReference type="Proteomes" id="UP000838878"/>
    </source>
</evidence>
<keyword evidence="1" id="KW-0732">Signal</keyword>
<feature type="signal peptide" evidence="1">
    <location>
        <begin position="1"/>
        <end position="22"/>
    </location>
</feature>
<gene>
    <name evidence="2" type="ORF">BINO364_LOCUS7145</name>
</gene>
<evidence type="ECO:0000256" key="1">
    <source>
        <dbReference type="SAM" id="SignalP"/>
    </source>
</evidence>
<protein>
    <submittedName>
        <fullName evidence="2">Uncharacterized protein</fullName>
    </submittedName>
</protein>
<keyword evidence="3" id="KW-1185">Reference proteome</keyword>